<dbReference type="EMBL" id="FLTX01000073">
    <property type="protein sequence ID" value="SBV53042.1"/>
    <property type="molecule type" value="Genomic_DNA"/>
</dbReference>
<evidence type="ECO:0000313" key="2">
    <source>
        <dbReference type="Proteomes" id="UP000092503"/>
    </source>
</evidence>
<dbReference type="OrthoDB" id="6045441at2"/>
<dbReference type="RefSeq" id="WP_065470167.1">
    <property type="nucleotide sequence ID" value="NZ_FLTX01000073.1"/>
</dbReference>
<gene>
    <name evidence="1" type="ORF">XBLMG947_3845</name>
</gene>
<organism evidence="1 2">
    <name type="scientific">Xanthomonas bromi</name>
    <dbReference type="NCBI Taxonomy" id="56449"/>
    <lineage>
        <taxon>Bacteria</taxon>
        <taxon>Pseudomonadati</taxon>
        <taxon>Pseudomonadota</taxon>
        <taxon>Gammaproteobacteria</taxon>
        <taxon>Lysobacterales</taxon>
        <taxon>Lysobacteraceae</taxon>
        <taxon>Xanthomonas</taxon>
    </lineage>
</organism>
<proteinExistence type="predicted"/>
<sequence length="257" mass="28952">MSDGRILTMAIREALVHMHNENPVSEKQLRESAASARKVNEDALSFLSNLPPVRTERHYVALQLFRAAFDHARGLLFLLEANPVDMGAPALALHRSQIENFLRAVFLGFLATDEQVRDFLNKDLGIREKNHNNKWQNIGTVELAKHVELFINDFLDDAPNDALKFSRMVENTWTPLCGFVHGGRAVHALYRDGQGEIGSDIPLDALMQCVSNCFVITNFSFMVVISRIHGLPGVPDTEPFSVSFENFVRLQQVLRVN</sequence>
<protein>
    <submittedName>
        <fullName evidence="1">Uncharacterized protein</fullName>
    </submittedName>
</protein>
<name>A0A1C3NRK5_9XANT</name>
<dbReference type="InterPro" id="IPR054257">
    <property type="entry name" value="DUF6988"/>
</dbReference>
<dbReference type="AlphaFoldDB" id="A0A1C3NRK5"/>
<dbReference type="Proteomes" id="UP000092503">
    <property type="component" value="Unassembled WGS sequence"/>
</dbReference>
<dbReference type="Pfam" id="PF22491">
    <property type="entry name" value="DUF6988"/>
    <property type="match status" value="1"/>
</dbReference>
<reference evidence="1 2" key="1">
    <citation type="submission" date="2016-06" db="EMBL/GenBank/DDBJ databases">
        <authorList>
            <person name="Kjaerup R.B."/>
            <person name="Dalgaard T.S."/>
            <person name="Juul-Madsen H.R."/>
        </authorList>
    </citation>
    <scope>NUCLEOTIDE SEQUENCE [LARGE SCALE GENOMIC DNA]</scope>
    <source>
        <strain evidence="1">LMG947</strain>
    </source>
</reference>
<evidence type="ECO:0000313" key="1">
    <source>
        <dbReference type="EMBL" id="SBV53042.1"/>
    </source>
</evidence>
<accession>A0A1C3NRK5</accession>